<sequence length="550" mass="60653">MNFKLFLEQVKKFYNTMNRQQRIILFSSVGVLVAGILFILIASSKVAYAPLFTNLNAKDASDIVTYLNQHGVKYKLINGGTVIEVPKDMVYSLRLDLVAAGLPKHGVVGFEIFDKQNFSTTNFVENINYIRALEGELTRTIANINEIKSAKVNIAIPKPTIFTESQQPPTASIVLDLYKPLTRQQIVAIQKLVASAVPGLSYKDVTIVDSDGNLLSVNIPDEQLLTANELKYKQFIEQRYKSRIKSMLAPILGKDKFVVSVDVELDLSKIKKKSVIYDPNSVVVSEENEESTSTTPTSGGVPGVISNIDNKTNAAAASGTAKSSKSKTITNYDVGRTETITEGPLIKIKKISAAVVVDGIYEPVKNKKGKVVSYKFKSLPQNTISTIQQAVMSAIGYDNKRGDKVTVTCMKFAMSGEKQMGNVSLGGGNMVVNLASYYKYALVAFLLALFYFLFLRKFIKNVMTVSSVRAKKTEGTAETTSEELTENEVKGKSIREIEEEIASKLDEEGVVDEEKIRANMMEDKIREAAEENPEEIANLLKTLISAKPKQ</sequence>
<evidence type="ECO:0000256" key="5">
    <source>
        <dbReference type="ARBA" id="ARBA00022692"/>
    </source>
</evidence>
<evidence type="ECO:0000313" key="14">
    <source>
        <dbReference type="Proteomes" id="UP000008139"/>
    </source>
</evidence>
<dbReference type="InterPro" id="IPR045851">
    <property type="entry name" value="AMP-bd_C_sf"/>
</dbReference>
<evidence type="ECO:0000259" key="12">
    <source>
        <dbReference type="Pfam" id="PF08345"/>
    </source>
</evidence>
<dbReference type="Gene3D" id="3.30.300.30">
    <property type="match status" value="1"/>
</dbReference>
<dbReference type="NCBIfam" id="TIGR00206">
    <property type="entry name" value="fliF"/>
    <property type="match status" value="1"/>
</dbReference>
<evidence type="ECO:0000313" key="13">
    <source>
        <dbReference type="EMBL" id="AEA34163.1"/>
    </source>
</evidence>
<comment type="function">
    <text evidence="9">The M ring may be actively involved in energy transduction.</text>
</comment>
<keyword evidence="14" id="KW-1185">Reference proteome</keyword>
<comment type="similarity">
    <text evidence="3 9">Belongs to the FliF family.</text>
</comment>
<evidence type="ECO:0000256" key="9">
    <source>
        <dbReference type="PIRNR" id="PIRNR004862"/>
    </source>
</evidence>
<gene>
    <name evidence="13" type="ordered locus">Hipma_1201</name>
</gene>
<evidence type="ECO:0000256" key="8">
    <source>
        <dbReference type="ARBA" id="ARBA00023143"/>
    </source>
</evidence>
<dbReference type="RefSeq" id="WP_013682200.1">
    <property type="nucleotide sequence ID" value="NC_015318.1"/>
</dbReference>
<keyword evidence="13" id="KW-0282">Flagellum</keyword>
<dbReference type="InterPro" id="IPR006182">
    <property type="entry name" value="FliF_N_dom"/>
</dbReference>
<name>F2LWX9_HIPMA</name>
<dbReference type="GO" id="GO:0005886">
    <property type="term" value="C:plasma membrane"/>
    <property type="evidence" value="ECO:0007669"/>
    <property type="project" value="UniProtKB-SubCell"/>
</dbReference>
<comment type="subcellular location">
    <subcellularLocation>
        <location evidence="1 9">Bacterial flagellum basal body</location>
    </subcellularLocation>
    <subcellularLocation>
        <location evidence="2">Cell membrane</location>
        <topology evidence="2">Multi-pass membrane protein</topology>
    </subcellularLocation>
</comment>
<feature type="transmembrane region" description="Helical" evidence="10">
    <location>
        <begin position="437"/>
        <end position="455"/>
    </location>
</feature>
<dbReference type="KEGG" id="hmr:Hipma_1201"/>
<evidence type="ECO:0000256" key="10">
    <source>
        <dbReference type="SAM" id="Phobius"/>
    </source>
</evidence>
<proteinExistence type="inferred from homology"/>
<protein>
    <recommendedName>
        <fullName evidence="9">Flagellar M-ring protein</fullName>
    </recommendedName>
</protein>
<evidence type="ECO:0000256" key="1">
    <source>
        <dbReference type="ARBA" id="ARBA00004117"/>
    </source>
</evidence>
<dbReference type="GO" id="GO:0003774">
    <property type="term" value="F:cytoskeletal motor activity"/>
    <property type="evidence" value="ECO:0007669"/>
    <property type="project" value="InterPro"/>
</dbReference>
<reference evidence="14" key="2">
    <citation type="submission" date="2011-03" db="EMBL/GenBank/DDBJ databases">
        <title>The complete genome of Hippea maritima DSM 10411.</title>
        <authorList>
            <consortium name="US DOE Joint Genome Institute (JGI-PGF)"/>
            <person name="Lucas S."/>
            <person name="Copeland A."/>
            <person name="Lapidus A."/>
            <person name="Bruce D."/>
            <person name="Goodwin L."/>
            <person name="Pitluck S."/>
            <person name="Peters L."/>
            <person name="Kyrpides N."/>
            <person name="Mavromatis K."/>
            <person name="Pagani I."/>
            <person name="Ivanova N."/>
            <person name="Mikhailova N."/>
            <person name="Lu M."/>
            <person name="Detter J.C."/>
            <person name="Tapia R."/>
            <person name="Han C."/>
            <person name="Land M."/>
            <person name="Hauser L."/>
            <person name="Markowitz V."/>
            <person name="Cheng J.-F."/>
            <person name="Hugenholtz P."/>
            <person name="Woyke T."/>
            <person name="Wu D."/>
            <person name="Spring S."/>
            <person name="Schroeder M."/>
            <person name="Brambilla E."/>
            <person name="Klenk H.-P."/>
            <person name="Eisen J.A."/>
        </authorList>
    </citation>
    <scope>NUCLEOTIDE SEQUENCE [LARGE SCALE GENOMIC DNA]</scope>
    <source>
        <strain evidence="14">ATCC 700847 / DSM 10411 / MH2</strain>
    </source>
</reference>
<dbReference type="PANTHER" id="PTHR30046:SF0">
    <property type="entry name" value="FLAGELLAR M-RING PROTEIN"/>
    <property type="match status" value="1"/>
</dbReference>
<evidence type="ECO:0000256" key="6">
    <source>
        <dbReference type="ARBA" id="ARBA00022989"/>
    </source>
</evidence>
<dbReference type="Pfam" id="PF08345">
    <property type="entry name" value="YscJ_FliF_C"/>
    <property type="match status" value="1"/>
</dbReference>
<dbReference type="GO" id="GO:0009431">
    <property type="term" value="C:bacterial-type flagellum basal body, MS ring"/>
    <property type="evidence" value="ECO:0007669"/>
    <property type="project" value="InterPro"/>
</dbReference>
<dbReference type="PANTHER" id="PTHR30046">
    <property type="entry name" value="FLAGELLAR M-RING PROTEIN"/>
    <property type="match status" value="1"/>
</dbReference>
<dbReference type="STRING" id="760142.Hipma_1201"/>
<dbReference type="eggNOG" id="COG1766">
    <property type="taxonomic scope" value="Bacteria"/>
</dbReference>
<feature type="domain" description="Flagellar M-ring N-terminal" evidence="11">
    <location>
        <begin position="44"/>
        <end position="216"/>
    </location>
</feature>
<reference evidence="13 14" key="1">
    <citation type="journal article" date="2011" name="Stand. Genomic Sci.">
        <title>Complete genome sequence of the thermophilic sulfur-reducer Hippea maritima type strain (MH(2)).</title>
        <authorList>
            <person name="Huntemann M."/>
            <person name="Lu M."/>
            <person name="Nolan M."/>
            <person name="Lapidus A."/>
            <person name="Lucas S."/>
            <person name="Hammon N."/>
            <person name="Deshpande S."/>
            <person name="Cheng J.F."/>
            <person name="Tapia R."/>
            <person name="Han C."/>
            <person name="Goodwin L."/>
            <person name="Pitluck S."/>
            <person name="Liolios K."/>
            <person name="Pagani I."/>
            <person name="Ivanova N."/>
            <person name="Ovchinikova G."/>
            <person name="Pati A."/>
            <person name="Chen A."/>
            <person name="Palaniappan K."/>
            <person name="Land M."/>
            <person name="Hauser L."/>
            <person name="Jeffries C.D."/>
            <person name="Detter J.C."/>
            <person name="Brambilla E.M."/>
            <person name="Rohde M."/>
            <person name="Spring S."/>
            <person name="Goker M."/>
            <person name="Woyke T."/>
            <person name="Bristow J."/>
            <person name="Eisen J.A."/>
            <person name="Markowitz V."/>
            <person name="Hugenholtz P."/>
            <person name="Kyrpides N.C."/>
            <person name="Klenk H.P."/>
            <person name="Mavromatis K."/>
        </authorList>
    </citation>
    <scope>NUCLEOTIDE SEQUENCE [LARGE SCALE GENOMIC DNA]</scope>
    <source>
        <strain evidence="14">ATCC 700847 / DSM 10411 / MH2</strain>
    </source>
</reference>
<dbReference type="PIRSF" id="PIRSF004862">
    <property type="entry name" value="FliF"/>
    <property type="match status" value="1"/>
</dbReference>
<keyword evidence="5 10" id="KW-0812">Transmembrane</keyword>
<evidence type="ECO:0000256" key="2">
    <source>
        <dbReference type="ARBA" id="ARBA00004651"/>
    </source>
</evidence>
<keyword evidence="13" id="KW-0966">Cell projection</keyword>
<accession>F2LWX9</accession>
<keyword evidence="6 10" id="KW-1133">Transmembrane helix</keyword>
<dbReference type="Pfam" id="PF01514">
    <property type="entry name" value="YscJ_FliF"/>
    <property type="match status" value="1"/>
</dbReference>
<dbReference type="InterPro" id="IPR000067">
    <property type="entry name" value="FlgMring_FliF"/>
</dbReference>
<evidence type="ECO:0000256" key="4">
    <source>
        <dbReference type="ARBA" id="ARBA00022475"/>
    </source>
</evidence>
<dbReference type="OrthoDB" id="9807026at2"/>
<keyword evidence="4" id="KW-1003">Cell membrane</keyword>
<keyword evidence="13" id="KW-0969">Cilium</keyword>
<evidence type="ECO:0000256" key="7">
    <source>
        <dbReference type="ARBA" id="ARBA00023136"/>
    </source>
</evidence>
<dbReference type="FunCoup" id="F2LWX9">
    <property type="interactions" value="103"/>
</dbReference>
<dbReference type="InParanoid" id="F2LWX9"/>
<dbReference type="InterPro" id="IPR043427">
    <property type="entry name" value="YscJ/FliF"/>
</dbReference>
<feature type="domain" description="Flagellar M-ring C-terminal" evidence="12">
    <location>
        <begin position="248"/>
        <end position="412"/>
    </location>
</feature>
<organism evidence="13 14">
    <name type="scientific">Hippea maritima (strain ATCC 700847 / DSM 10411 / MH2)</name>
    <dbReference type="NCBI Taxonomy" id="760142"/>
    <lineage>
        <taxon>Bacteria</taxon>
        <taxon>Pseudomonadati</taxon>
        <taxon>Campylobacterota</taxon>
        <taxon>Desulfurellia</taxon>
        <taxon>Desulfurellales</taxon>
        <taxon>Hippeaceae</taxon>
        <taxon>Hippea</taxon>
    </lineage>
</organism>
<dbReference type="AlphaFoldDB" id="F2LWX9"/>
<feature type="transmembrane region" description="Helical" evidence="10">
    <location>
        <begin position="21"/>
        <end position="42"/>
    </location>
</feature>
<keyword evidence="8 9" id="KW-0975">Bacterial flagellum</keyword>
<dbReference type="GO" id="GO:0071973">
    <property type="term" value="P:bacterial-type flagellum-dependent cell motility"/>
    <property type="evidence" value="ECO:0007669"/>
    <property type="project" value="InterPro"/>
</dbReference>
<keyword evidence="7 10" id="KW-0472">Membrane</keyword>
<dbReference type="Proteomes" id="UP000008139">
    <property type="component" value="Chromosome"/>
</dbReference>
<dbReference type="EMBL" id="CP002606">
    <property type="protein sequence ID" value="AEA34163.1"/>
    <property type="molecule type" value="Genomic_DNA"/>
</dbReference>
<evidence type="ECO:0000259" key="11">
    <source>
        <dbReference type="Pfam" id="PF01514"/>
    </source>
</evidence>
<dbReference type="InterPro" id="IPR013556">
    <property type="entry name" value="Flag_M-ring_C"/>
</dbReference>
<dbReference type="HOGENOM" id="CLU_028108_1_1_7"/>
<evidence type="ECO:0000256" key="3">
    <source>
        <dbReference type="ARBA" id="ARBA00007971"/>
    </source>
</evidence>
<dbReference type="PRINTS" id="PR01009">
    <property type="entry name" value="FLGMRINGFLIF"/>
</dbReference>